<accession>A0A183FS77</accession>
<dbReference type="OrthoDB" id="338622at2759"/>
<organism evidence="3 4">
    <name type="scientific">Heligmosomoides polygyrus</name>
    <name type="common">Parasitic roundworm</name>
    <dbReference type="NCBI Taxonomy" id="6339"/>
    <lineage>
        <taxon>Eukaryota</taxon>
        <taxon>Metazoa</taxon>
        <taxon>Ecdysozoa</taxon>
        <taxon>Nematoda</taxon>
        <taxon>Chromadorea</taxon>
        <taxon>Rhabditida</taxon>
        <taxon>Rhabditina</taxon>
        <taxon>Rhabditomorpha</taxon>
        <taxon>Strongyloidea</taxon>
        <taxon>Heligmosomidae</taxon>
        <taxon>Heligmosomoides</taxon>
    </lineage>
</organism>
<reference evidence="4" key="2">
    <citation type="submission" date="2019-09" db="UniProtKB">
        <authorList>
            <consortium name="WormBaseParasite"/>
        </authorList>
    </citation>
    <scope>IDENTIFICATION</scope>
</reference>
<evidence type="ECO:0000313" key="3">
    <source>
        <dbReference type="Proteomes" id="UP000050761"/>
    </source>
</evidence>
<dbReference type="PANTHER" id="PTHR44099">
    <property type="entry name" value="RABCONNECTIN-3B, ISOFORM A"/>
    <property type="match status" value="1"/>
</dbReference>
<dbReference type="Gene3D" id="2.130.10.10">
    <property type="entry name" value="YVTN repeat-like/Quinoprotein amine dehydrogenase"/>
    <property type="match status" value="1"/>
</dbReference>
<dbReference type="InterPro" id="IPR001680">
    <property type="entry name" value="WD40_rpt"/>
</dbReference>
<dbReference type="AlphaFoldDB" id="A0A183FS77"/>
<dbReference type="InterPro" id="IPR015943">
    <property type="entry name" value="WD40/YVTN_repeat-like_dom_sf"/>
</dbReference>
<dbReference type="GO" id="GO:0005737">
    <property type="term" value="C:cytoplasm"/>
    <property type="evidence" value="ECO:0007669"/>
    <property type="project" value="TreeGrafter"/>
</dbReference>
<dbReference type="Proteomes" id="UP000050761">
    <property type="component" value="Unassembled WGS sequence"/>
</dbReference>
<dbReference type="PROSITE" id="PS50082">
    <property type="entry name" value="WD_REPEATS_2"/>
    <property type="match status" value="1"/>
</dbReference>
<dbReference type="WBParaSite" id="HPBE_0001076701-mRNA-1">
    <property type="protein sequence ID" value="HPBE_0001076701-mRNA-1"/>
    <property type="gene ID" value="HPBE_0001076701"/>
</dbReference>
<dbReference type="InterPro" id="IPR049916">
    <property type="entry name" value="WDR72-like"/>
</dbReference>
<dbReference type="SUPFAM" id="SSF50978">
    <property type="entry name" value="WD40 repeat-like"/>
    <property type="match status" value="1"/>
</dbReference>
<feature type="repeat" description="WD" evidence="1">
    <location>
        <begin position="2"/>
        <end position="35"/>
    </location>
</feature>
<name>A0A183FS77_HELPZ</name>
<keyword evidence="3" id="KW-1185">Reference proteome</keyword>
<dbReference type="EMBL" id="UZAH01026877">
    <property type="protein sequence ID" value="VDO86288.1"/>
    <property type="molecule type" value="Genomic_DNA"/>
</dbReference>
<dbReference type="PANTHER" id="PTHR44099:SF4">
    <property type="entry name" value="RABCONNECTIN-3B, ISOFORM A"/>
    <property type="match status" value="1"/>
</dbReference>
<proteinExistence type="predicted"/>
<reference evidence="2 3" key="1">
    <citation type="submission" date="2018-11" db="EMBL/GenBank/DDBJ databases">
        <authorList>
            <consortium name="Pathogen Informatics"/>
        </authorList>
    </citation>
    <scope>NUCLEOTIDE SEQUENCE [LARGE SCALE GENOMIC DNA]</scope>
</reference>
<evidence type="ECO:0000256" key="1">
    <source>
        <dbReference type="PROSITE-ProRule" id="PRU00221"/>
    </source>
</evidence>
<evidence type="ECO:0000313" key="2">
    <source>
        <dbReference type="EMBL" id="VDO86288.1"/>
    </source>
</evidence>
<dbReference type="InterPro" id="IPR036322">
    <property type="entry name" value="WD40_repeat_dom_sf"/>
</dbReference>
<sequence length="99" mass="10845">SLQAHQGPVSAVAFSEDGKYLATYGEQDAKINFWQTSQTFLGMGQNQMKLVKTQAAPSLPPGTVSMNGTVSGFRPRLVWINSKALTLMLPEGREQRFTV</sequence>
<protein>
    <submittedName>
        <fullName evidence="4">WD_REPEATS_REGION domain-containing protein</fullName>
    </submittedName>
</protein>
<accession>A0A3P8CDR7</accession>
<evidence type="ECO:0000313" key="4">
    <source>
        <dbReference type="WBParaSite" id="HPBE_0001076701-mRNA-1"/>
    </source>
</evidence>
<keyword evidence="1" id="KW-0853">WD repeat</keyword>
<gene>
    <name evidence="2" type="ORF">HPBE_LOCUS10768</name>
</gene>